<dbReference type="Pfam" id="PF07748">
    <property type="entry name" value="Glyco_hydro_38C"/>
    <property type="match status" value="1"/>
</dbReference>
<evidence type="ECO:0000313" key="6">
    <source>
        <dbReference type="Proteomes" id="UP000693970"/>
    </source>
</evidence>
<dbReference type="PANTHER" id="PTHR11607:SF3">
    <property type="entry name" value="LYSOSOMAL ALPHA-MANNOSIDASE"/>
    <property type="match status" value="1"/>
</dbReference>
<dbReference type="InterPro" id="IPR000602">
    <property type="entry name" value="Glyco_hydro_38_N"/>
</dbReference>
<dbReference type="GO" id="GO:0004559">
    <property type="term" value="F:alpha-mannosidase activity"/>
    <property type="evidence" value="ECO:0007669"/>
    <property type="project" value="InterPro"/>
</dbReference>
<dbReference type="GO" id="GO:0006013">
    <property type="term" value="P:mannose metabolic process"/>
    <property type="evidence" value="ECO:0007669"/>
    <property type="project" value="InterPro"/>
</dbReference>
<dbReference type="FunFam" id="1.20.1270.50:FF:000003">
    <property type="entry name" value="Alpha-mannosidase"/>
    <property type="match status" value="1"/>
</dbReference>
<keyword evidence="6" id="KW-1185">Reference proteome</keyword>
<gene>
    <name evidence="4" type="ORF">IV203_023729</name>
    <name evidence="5" type="ORF">IV203_033540</name>
</gene>
<name>A0A9K3M4E0_9STRA</name>
<dbReference type="InterPro" id="IPR050843">
    <property type="entry name" value="Glycosyl_Hydrlase_38"/>
</dbReference>
<feature type="transmembrane region" description="Helical" evidence="2">
    <location>
        <begin position="7"/>
        <end position="32"/>
    </location>
</feature>
<sequence length="1185" mass="133197">MTSKVPSIAVCHVGSIVLFCVLLLPFFLTAFWKQTFLLHHDHNHNHDDTDMTTDIKPTTIVVPPLVVPFPVQKYAAVFPTNSSSNNNSNNNHFKTLNIHVVAHTHDDVGWLKTVEQYFHGWNQSIQHVCVDDILTTVVEALVENPHRTFTYVEQKFFGMWWDRQTDEMKRTVRQLVHNQQLTFVNGGWCMHDEATTHYIGMIDQTTLGHDFLKKEFNVIPKVGWQLDPFGHSSTQASLLTYRMGLDALYFGRIDYQDLSQRHATQECEGLWNASTSWKDSTVFWGLTGSYGGNYGPPTGFCFDVHCDADFRPLLPLNRSALIRSLEDFLMQVRQQSDRTKGRHVMLTMGSDFQYQRAGINFANTDYLIGTIMHLQQWQTNNELDISAIFGPRFDRVNIFYSSPDYYTECKYNETIIHSQSKSQGRSPDNHVSQTVAASIRSLRSLVAEDNNNSIDTATAATTTKEDDDEIPISWTVKQDDFFPYSDCPHCFWTGYFTSRPALKKLERVSSAFLMAARQMESLLDYDGRMDKNSRWRGSLHELEDASGVVQHHDGVSGTSKQHVANDYAKRLQAGIDAVAPLMIQKIKRRLLGTKADSFLKNLSFCQLLNETKCDVSTTATTPSNAPTSDLFVVVYNSLAWKRNAYVQLPVSTGGYYEIHQLDNSDDESTTTLPSILAQPSSNGTDNGAPFLIKFNADDLPPLGATVYQIRKKDAPKNTVREEDSHSKVTTENEYPLLLNITTGHFVATINTRTGQIVRLGSRAVENLTTWGYYTSFDGKQDSRQDNDHQNSGAYIFRPSTPNQKLQVVSAVKGRVVNSTTGIEVHVTYSEPWIKTTTRFLKDVSYVEMEYQVGPIPASDRRGKEVVVRYNTMVDNQATFYTDSNGREFVKRQRNHRPTWDVTVYEPIAGNYYPVNTAIFVEDPTSAFAIVTDRSQGGTSMTDGTLEIMVHRRTVVDDWRGVSEAINETDGGMTPYPPWGNATRLGDGIVIRGTHRILLESSGSAEDDNDEIPELGGAALARSVMDESFAEPLVFVASATSSKEGIPFIATSFSGLNECLPKNVMLLTKQLLHDEEPTTTTTTTTYLIRLGHQYGVDEDGGKNNNLSRPVTISLDSLFPEQTIAKVEETTLSGNRDISVWRSERMEWTPTSSSFPNDDDKQAVNGSANNSITIQPMDIRTFKVLVK</sequence>
<dbReference type="EMBL" id="JAGRRH010000002">
    <property type="protein sequence ID" value="KAG7372816.1"/>
    <property type="molecule type" value="Genomic_DNA"/>
</dbReference>
<evidence type="ECO:0000313" key="4">
    <source>
        <dbReference type="EMBL" id="KAG7340186.1"/>
    </source>
</evidence>
<dbReference type="SMART" id="SM00872">
    <property type="entry name" value="Alpha-mann_mid"/>
    <property type="match status" value="1"/>
</dbReference>
<organism evidence="5 6">
    <name type="scientific">Nitzschia inconspicua</name>
    <dbReference type="NCBI Taxonomy" id="303405"/>
    <lineage>
        <taxon>Eukaryota</taxon>
        <taxon>Sar</taxon>
        <taxon>Stramenopiles</taxon>
        <taxon>Ochrophyta</taxon>
        <taxon>Bacillariophyta</taxon>
        <taxon>Bacillariophyceae</taxon>
        <taxon>Bacillariophycidae</taxon>
        <taxon>Bacillariales</taxon>
        <taxon>Bacillariaceae</taxon>
        <taxon>Nitzschia</taxon>
    </lineage>
</organism>
<comment type="caution">
    <text evidence="5">The sequence shown here is derived from an EMBL/GenBank/DDBJ whole genome shotgun (WGS) entry which is preliminary data.</text>
</comment>
<reference evidence="5" key="1">
    <citation type="journal article" date="2021" name="Sci. Rep.">
        <title>Diploid genomic architecture of Nitzschia inconspicua, an elite biomass production diatom.</title>
        <authorList>
            <person name="Oliver A."/>
            <person name="Podell S."/>
            <person name="Pinowska A."/>
            <person name="Traller J.C."/>
            <person name="Smith S.R."/>
            <person name="McClure R."/>
            <person name="Beliaev A."/>
            <person name="Bohutskyi P."/>
            <person name="Hill E.A."/>
            <person name="Rabines A."/>
            <person name="Zheng H."/>
            <person name="Allen L.Z."/>
            <person name="Kuo A."/>
            <person name="Grigoriev I.V."/>
            <person name="Allen A.E."/>
            <person name="Hazlebeck D."/>
            <person name="Allen E.E."/>
        </authorList>
    </citation>
    <scope>NUCLEOTIDE SEQUENCE</scope>
    <source>
        <strain evidence="5">Hildebrandi</strain>
    </source>
</reference>
<dbReference type="Pfam" id="PF09261">
    <property type="entry name" value="Alpha-mann_mid"/>
    <property type="match status" value="1"/>
</dbReference>
<evidence type="ECO:0000313" key="5">
    <source>
        <dbReference type="EMBL" id="KAG7372816.1"/>
    </source>
</evidence>
<dbReference type="OrthoDB" id="2016903at2759"/>
<keyword evidence="1" id="KW-1015">Disulfide bond</keyword>
<dbReference type="EMBL" id="JAGRRH010000027">
    <property type="protein sequence ID" value="KAG7340186.1"/>
    <property type="molecule type" value="Genomic_DNA"/>
</dbReference>
<evidence type="ECO:0000256" key="1">
    <source>
        <dbReference type="ARBA" id="ARBA00023157"/>
    </source>
</evidence>
<reference evidence="5" key="2">
    <citation type="submission" date="2021-04" db="EMBL/GenBank/DDBJ databases">
        <authorList>
            <person name="Podell S."/>
        </authorList>
    </citation>
    <scope>NUCLEOTIDE SEQUENCE</scope>
    <source>
        <strain evidence="5">Hildebrandi</strain>
    </source>
</reference>
<keyword evidence="5" id="KW-0378">Hydrolase</keyword>
<evidence type="ECO:0000256" key="2">
    <source>
        <dbReference type="SAM" id="Phobius"/>
    </source>
</evidence>
<dbReference type="FunFam" id="1.20.1270.50:FF:000002">
    <property type="entry name" value="Alpha-mannosidase"/>
    <property type="match status" value="1"/>
</dbReference>
<keyword evidence="2" id="KW-0812">Transmembrane</keyword>
<dbReference type="Pfam" id="PF01074">
    <property type="entry name" value="Glyco_hydro_38N"/>
    <property type="match status" value="1"/>
</dbReference>
<accession>A0A9K3M4E0</accession>
<dbReference type="CDD" id="cd10810">
    <property type="entry name" value="GH38N_AMII_LAM_like"/>
    <property type="match status" value="1"/>
</dbReference>
<keyword evidence="2" id="KW-0472">Membrane</keyword>
<feature type="domain" description="Glycoside hydrolase family 38 central" evidence="3">
    <location>
        <begin position="490"/>
        <end position="571"/>
    </location>
</feature>
<proteinExistence type="predicted"/>
<keyword evidence="2" id="KW-1133">Transmembrane helix</keyword>
<evidence type="ECO:0000259" key="3">
    <source>
        <dbReference type="SMART" id="SM00872"/>
    </source>
</evidence>
<dbReference type="InterPro" id="IPR011682">
    <property type="entry name" value="Glyco_hydro_38_C"/>
</dbReference>
<dbReference type="PANTHER" id="PTHR11607">
    <property type="entry name" value="ALPHA-MANNOSIDASE"/>
    <property type="match status" value="1"/>
</dbReference>
<dbReference type="Proteomes" id="UP000693970">
    <property type="component" value="Unassembled WGS sequence"/>
</dbReference>
<dbReference type="AlphaFoldDB" id="A0A9K3M4E0"/>
<protein>
    <submittedName>
        <fullName evidence="5">Glycosyl hydrolase family 38 protein</fullName>
    </submittedName>
</protein>
<dbReference type="InterPro" id="IPR015341">
    <property type="entry name" value="Glyco_hydro_38_cen"/>
</dbReference>